<evidence type="ECO:0000259" key="5">
    <source>
        <dbReference type="Pfam" id="PF01814"/>
    </source>
</evidence>
<dbReference type="PANTHER" id="PTHR36438:SF1">
    <property type="entry name" value="IRON-SULFUR CLUSTER REPAIR PROTEIN YTFE"/>
    <property type="match status" value="1"/>
</dbReference>
<keyword evidence="2" id="KW-0963">Cytoplasm</keyword>
<evidence type="ECO:0000256" key="1">
    <source>
        <dbReference type="ARBA" id="ARBA00004496"/>
    </source>
</evidence>
<dbReference type="Pfam" id="PF01814">
    <property type="entry name" value="Hemerythrin"/>
    <property type="match status" value="1"/>
</dbReference>
<dbReference type="PANTHER" id="PTHR36438">
    <property type="entry name" value="IRON-SULFUR CLUSTER REPAIR PROTEIN YTFE"/>
    <property type="match status" value="1"/>
</dbReference>
<comment type="caution">
    <text evidence="6">The sequence shown here is derived from an EMBL/GenBank/DDBJ whole genome shotgun (WGS) entry which is preliminary data.</text>
</comment>
<keyword evidence="3" id="KW-0479">Metal-binding</keyword>
<evidence type="ECO:0000256" key="4">
    <source>
        <dbReference type="ARBA" id="ARBA00023004"/>
    </source>
</evidence>
<dbReference type="RefSeq" id="WP_248153719.1">
    <property type="nucleotide sequence ID" value="NZ_JAKZAJ010000001.1"/>
</dbReference>
<evidence type="ECO:0000313" key="7">
    <source>
        <dbReference type="Proteomes" id="UP001596055"/>
    </source>
</evidence>
<evidence type="ECO:0000256" key="3">
    <source>
        <dbReference type="ARBA" id="ARBA00022723"/>
    </source>
</evidence>
<keyword evidence="7" id="KW-1185">Reference proteome</keyword>
<accession>A0ABW0RLB4</accession>
<evidence type="ECO:0000313" key="6">
    <source>
        <dbReference type="EMBL" id="MFC5544877.1"/>
    </source>
</evidence>
<dbReference type="InterPro" id="IPR019903">
    <property type="entry name" value="RIC_family"/>
</dbReference>
<feature type="domain" description="Hemerythrin-like" evidence="5">
    <location>
        <begin position="37"/>
        <end position="163"/>
    </location>
</feature>
<dbReference type="Proteomes" id="UP001596055">
    <property type="component" value="Unassembled WGS sequence"/>
</dbReference>
<name>A0ABW0RLB4_9GAMM</name>
<reference evidence="7" key="1">
    <citation type="journal article" date="2019" name="Int. J. Syst. Evol. Microbiol.">
        <title>The Global Catalogue of Microorganisms (GCM) 10K type strain sequencing project: providing services to taxonomists for standard genome sequencing and annotation.</title>
        <authorList>
            <consortium name="The Broad Institute Genomics Platform"/>
            <consortium name="The Broad Institute Genome Sequencing Center for Infectious Disease"/>
            <person name="Wu L."/>
            <person name="Ma J."/>
        </authorList>
    </citation>
    <scope>NUCLEOTIDE SEQUENCE [LARGE SCALE GENOMIC DNA]</scope>
    <source>
        <strain evidence="7">CGMCC 4.1799</strain>
    </source>
</reference>
<keyword evidence="4" id="KW-0408">Iron</keyword>
<comment type="subcellular location">
    <subcellularLocation>
        <location evidence="1">Cytoplasm</location>
    </subcellularLocation>
</comment>
<gene>
    <name evidence="6" type="ORF">ACFPQA_07430</name>
</gene>
<evidence type="ECO:0000256" key="2">
    <source>
        <dbReference type="ARBA" id="ARBA00022490"/>
    </source>
</evidence>
<organism evidence="6 7">
    <name type="scientific">Marinobacter koreensis</name>
    <dbReference type="NCBI Taxonomy" id="335974"/>
    <lineage>
        <taxon>Bacteria</taxon>
        <taxon>Pseudomonadati</taxon>
        <taxon>Pseudomonadota</taxon>
        <taxon>Gammaproteobacteria</taxon>
        <taxon>Pseudomonadales</taxon>
        <taxon>Marinobacteraceae</taxon>
        <taxon>Marinobacter</taxon>
    </lineage>
</organism>
<dbReference type="InterPro" id="IPR012312">
    <property type="entry name" value="Hemerythrin-like"/>
</dbReference>
<protein>
    <submittedName>
        <fullName evidence="6">Hemerythrin domain-containing protein</fullName>
    </submittedName>
</protein>
<proteinExistence type="predicted"/>
<dbReference type="EMBL" id="JBHSNL010000001">
    <property type="protein sequence ID" value="MFC5544877.1"/>
    <property type="molecule type" value="Genomic_DNA"/>
</dbReference>
<dbReference type="Gene3D" id="1.20.120.520">
    <property type="entry name" value="nmb1532 protein domain like"/>
    <property type="match status" value="1"/>
</dbReference>
<sequence>MNYQNIVNSGQHSTIEDLDTDVLLELIQRGYDVGHLQQLPKLHRLARKIEAVHRANPEVPKGITLAIKKLEYMLADHIERENAYVLKHMEHDQPPNPHTPIAQMNEEHSYLRQQLRKLRRMTRNYRVPDSACRSWQRFYRELKTLDFSLSEQIYLEREVLFPRFQF</sequence>